<keyword evidence="8" id="KW-1185">Reference proteome</keyword>
<dbReference type="InterPro" id="IPR036093">
    <property type="entry name" value="NAC_dom_sf"/>
</dbReference>
<organism evidence="7 8">
    <name type="scientific">Helianthus annuus</name>
    <name type="common">Common sunflower</name>
    <dbReference type="NCBI Taxonomy" id="4232"/>
    <lineage>
        <taxon>Eukaryota</taxon>
        <taxon>Viridiplantae</taxon>
        <taxon>Streptophyta</taxon>
        <taxon>Embryophyta</taxon>
        <taxon>Tracheophyta</taxon>
        <taxon>Spermatophyta</taxon>
        <taxon>Magnoliopsida</taxon>
        <taxon>eudicotyledons</taxon>
        <taxon>Gunneridae</taxon>
        <taxon>Pentapetalae</taxon>
        <taxon>asterids</taxon>
        <taxon>campanulids</taxon>
        <taxon>Asterales</taxon>
        <taxon>Asteraceae</taxon>
        <taxon>Asteroideae</taxon>
        <taxon>Heliantheae alliance</taxon>
        <taxon>Heliantheae</taxon>
        <taxon>Helianthus</taxon>
    </lineage>
</organism>
<dbReference type="SUPFAM" id="SSF101941">
    <property type="entry name" value="NAC domain"/>
    <property type="match status" value="1"/>
</dbReference>
<name>A0A9K3JMD6_HELAN</name>
<comment type="caution">
    <text evidence="7">The sequence shown here is derived from an EMBL/GenBank/DDBJ whole genome shotgun (WGS) entry which is preliminary data.</text>
</comment>
<evidence type="ECO:0000256" key="2">
    <source>
        <dbReference type="ARBA" id="ARBA00023125"/>
    </source>
</evidence>
<dbReference type="Gramene" id="mRNA:HanXRQr2_Chr02g0057961">
    <property type="protein sequence ID" value="mRNA:HanXRQr2_Chr02g0057961"/>
    <property type="gene ID" value="HanXRQr2_Chr02g0057961"/>
</dbReference>
<reference evidence="7" key="1">
    <citation type="journal article" date="2017" name="Nature">
        <title>The sunflower genome provides insights into oil metabolism, flowering and Asterid evolution.</title>
        <authorList>
            <person name="Badouin H."/>
            <person name="Gouzy J."/>
            <person name="Grassa C.J."/>
            <person name="Murat F."/>
            <person name="Staton S.E."/>
            <person name="Cottret L."/>
            <person name="Lelandais-Briere C."/>
            <person name="Owens G.L."/>
            <person name="Carrere S."/>
            <person name="Mayjonade B."/>
            <person name="Legrand L."/>
            <person name="Gill N."/>
            <person name="Kane N.C."/>
            <person name="Bowers J.E."/>
            <person name="Hubner S."/>
            <person name="Bellec A."/>
            <person name="Berard A."/>
            <person name="Berges H."/>
            <person name="Blanchet N."/>
            <person name="Boniface M.C."/>
            <person name="Brunel D."/>
            <person name="Catrice O."/>
            <person name="Chaidir N."/>
            <person name="Claudel C."/>
            <person name="Donnadieu C."/>
            <person name="Faraut T."/>
            <person name="Fievet G."/>
            <person name="Helmstetter N."/>
            <person name="King M."/>
            <person name="Knapp S.J."/>
            <person name="Lai Z."/>
            <person name="Le Paslier M.C."/>
            <person name="Lippi Y."/>
            <person name="Lorenzon L."/>
            <person name="Mandel J.R."/>
            <person name="Marage G."/>
            <person name="Marchand G."/>
            <person name="Marquand E."/>
            <person name="Bret-Mestries E."/>
            <person name="Morien E."/>
            <person name="Nambeesan S."/>
            <person name="Nguyen T."/>
            <person name="Pegot-Espagnet P."/>
            <person name="Pouilly N."/>
            <person name="Raftis F."/>
            <person name="Sallet E."/>
            <person name="Schiex T."/>
            <person name="Thomas J."/>
            <person name="Vandecasteele C."/>
            <person name="Vares D."/>
            <person name="Vear F."/>
            <person name="Vautrin S."/>
            <person name="Crespi M."/>
            <person name="Mangin B."/>
            <person name="Burke J.M."/>
            <person name="Salse J."/>
            <person name="Munos S."/>
            <person name="Vincourt P."/>
            <person name="Rieseberg L.H."/>
            <person name="Langlade N.B."/>
        </authorList>
    </citation>
    <scope>NUCLEOTIDE SEQUENCE</scope>
    <source>
        <tissue evidence="7">Leaves</tissue>
    </source>
</reference>
<evidence type="ECO:0000313" key="7">
    <source>
        <dbReference type="EMBL" id="KAF5817859.1"/>
    </source>
</evidence>
<dbReference type="Gene3D" id="2.170.150.80">
    <property type="entry name" value="NAC domain"/>
    <property type="match status" value="1"/>
</dbReference>
<evidence type="ECO:0000256" key="3">
    <source>
        <dbReference type="ARBA" id="ARBA00023163"/>
    </source>
</evidence>
<dbReference type="EMBL" id="MNCJ02000317">
    <property type="protein sequence ID" value="KAF5817859.1"/>
    <property type="molecule type" value="Genomic_DNA"/>
</dbReference>
<feature type="compositionally biased region" description="Basic and acidic residues" evidence="5">
    <location>
        <begin position="263"/>
        <end position="273"/>
    </location>
</feature>
<protein>
    <submittedName>
        <fullName evidence="7">Transcription factor NAM family</fullName>
    </submittedName>
</protein>
<keyword evidence="2" id="KW-0238">DNA-binding</keyword>
<feature type="domain" description="NAC" evidence="6">
    <location>
        <begin position="9"/>
        <end position="137"/>
    </location>
</feature>
<evidence type="ECO:0000259" key="6">
    <source>
        <dbReference type="PROSITE" id="PS51005"/>
    </source>
</evidence>
<sequence>MCPPSSCIPLPAENENWTNEAIFTSLFNFKRGKPLPENATSDVNPFQYKPSDLPADLWYLWSGVKKDAEFGFWQETEAPCETFSNSTIIGSRTTLQFYEGRASHSRKTGWMMQEYTITEKCDNDTKDFRALCRVYLAPKTVSVSQLVGMTPDSVLKQSSEMDSIFTGDYIELNDLIDPGSRSSSSANSSCLTMTSDEYFDSMALLQEIENDIKDSSVNFNLSAPLKSTEVFIRLATSVSLITDQDSKRSGQVTSKDCNISKNTSKEGKKERVSRAKRRKMKNYLCFLKLFF</sequence>
<dbReference type="AlphaFoldDB" id="A0A9K3JMD6"/>
<evidence type="ECO:0000313" key="8">
    <source>
        <dbReference type="Proteomes" id="UP000215914"/>
    </source>
</evidence>
<keyword evidence="4" id="KW-0539">Nucleus</keyword>
<proteinExistence type="predicted"/>
<evidence type="ECO:0000256" key="1">
    <source>
        <dbReference type="ARBA" id="ARBA00023015"/>
    </source>
</evidence>
<gene>
    <name evidence="7" type="ORF">HanXRQr2_Chr02g0057961</name>
</gene>
<dbReference type="InterPro" id="IPR003441">
    <property type="entry name" value="NAC-dom"/>
</dbReference>
<dbReference type="GO" id="GO:0003677">
    <property type="term" value="F:DNA binding"/>
    <property type="evidence" value="ECO:0007669"/>
    <property type="project" value="UniProtKB-KW"/>
</dbReference>
<dbReference type="PANTHER" id="PTHR31719:SF94">
    <property type="entry name" value="PROTEIN ATAF2"/>
    <property type="match status" value="1"/>
</dbReference>
<reference evidence="7" key="2">
    <citation type="submission" date="2020-06" db="EMBL/GenBank/DDBJ databases">
        <title>Helianthus annuus Genome sequencing and assembly Release 2.</title>
        <authorList>
            <person name="Gouzy J."/>
            <person name="Langlade N."/>
            <person name="Munos S."/>
        </authorList>
    </citation>
    <scope>NUCLEOTIDE SEQUENCE</scope>
    <source>
        <tissue evidence="7">Leaves</tissue>
    </source>
</reference>
<dbReference type="PANTHER" id="PTHR31719">
    <property type="entry name" value="NAC TRANSCRIPTION FACTOR 56"/>
    <property type="match status" value="1"/>
</dbReference>
<accession>A0A9K3JMD6</accession>
<dbReference type="Proteomes" id="UP000215914">
    <property type="component" value="Unassembled WGS sequence"/>
</dbReference>
<dbReference type="Pfam" id="PF02365">
    <property type="entry name" value="NAM"/>
    <property type="match status" value="1"/>
</dbReference>
<feature type="compositionally biased region" description="Polar residues" evidence="5">
    <location>
        <begin position="248"/>
        <end position="262"/>
    </location>
</feature>
<evidence type="ECO:0000256" key="5">
    <source>
        <dbReference type="SAM" id="MobiDB-lite"/>
    </source>
</evidence>
<evidence type="ECO:0000256" key="4">
    <source>
        <dbReference type="ARBA" id="ARBA00023242"/>
    </source>
</evidence>
<keyword evidence="1" id="KW-0805">Transcription regulation</keyword>
<keyword evidence="3" id="KW-0804">Transcription</keyword>
<feature type="region of interest" description="Disordered" evidence="5">
    <location>
        <begin position="248"/>
        <end position="273"/>
    </location>
</feature>
<dbReference type="GO" id="GO:0006355">
    <property type="term" value="P:regulation of DNA-templated transcription"/>
    <property type="evidence" value="ECO:0007669"/>
    <property type="project" value="InterPro"/>
</dbReference>
<dbReference type="PROSITE" id="PS51005">
    <property type="entry name" value="NAC"/>
    <property type="match status" value="1"/>
</dbReference>